<name>A0A2H8TSS8_9HEMI</name>
<evidence type="ECO:0000259" key="2">
    <source>
        <dbReference type="PROSITE" id="PS50211"/>
    </source>
</evidence>
<dbReference type="OrthoDB" id="10265409at2759"/>
<accession>A0A2H8TSS8</accession>
<proteinExistence type="inferred from homology"/>
<comment type="similarity">
    <text evidence="1">Belongs to the DENND6 family.</text>
</comment>
<dbReference type="Gene3D" id="3.40.50.11500">
    <property type="match status" value="1"/>
</dbReference>
<sequence>MVPDYQLPVVVSSLYELNTFGCFSSIVSQMHLLWELVLTTEPIVVMASSPTYSSQVVQALVSLIVPLAYYGDYRPYFTIHDNEFKEYMSKTLNPPPIILGVTNPYFTKTLQHWPHIVRVTDTSKKDTINKSKLKKGSNLKILDAKPGVYTEYKPYLYKDKSIVKKTSQRNAKQASRRSAISSIKTTLFRTYSEFYDTT</sequence>
<dbReference type="InterPro" id="IPR037516">
    <property type="entry name" value="Tripartite_DENN"/>
</dbReference>
<evidence type="ECO:0000313" key="3">
    <source>
        <dbReference type="EMBL" id="MBW17284.1"/>
    </source>
</evidence>
<organism evidence="3">
    <name type="scientific">Melanaphis sacchari</name>
    <dbReference type="NCBI Taxonomy" id="742174"/>
    <lineage>
        <taxon>Eukaryota</taxon>
        <taxon>Metazoa</taxon>
        <taxon>Ecdysozoa</taxon>
        <taxon>Arthropoda</taxon>
        <taxon>Hexapoda</taxon>
        <taxon>Insecta</taxon>
        <taxon>Pterygota</taxon>
        <taxon>Neoptera</taxon>
        <taxon>Paraneoptera</taxon>
        <taxon>Hemiptera</taxon>
        <taxon>Sternorrhyncha</taxon>
        <taxon>Aphidomorpha</taxon>
        <taxon>Aphidoidea</taxon>
        <taxon>Aphididae</taxon>
        <taxon>Aphidini</taxon>
        <taxon>Melanaphis</taxon>
    </lineage>
</organism>
<reference evidence="3" key="1">
    <citation type="submission" date="2017-10" db="EMBL/GenBank/DDBJ databases">
        <title>Transcriptome Assembly of Sugarcane Aphid Adults.</title>
        <authorList>
            <person name="Scully E.D."/>
            <person name="Palmer N.A."/>
            <person name="Geib S.M."/>
            <person name="Sarath G."/>
            <person name="Sattler S.E."/>
        </authorList>
    </citation>
    <scope>NUCLEOTIDE SEQUENCE</scope>
    <source>
        <tissue evidence="3">Whole body</tissue>
    </source>
</reference>
<dbReference type="PANTHER" id="PTHR13677:SF0">
    <property type="entry name" value="LD41638P"/>
    <property type="match status" value="1"/>
</dbReference>
<dbReference type="PROSITE" id="PS50211">
    <property type="entry name" value="DENN"/>
    <property type="match status" value="1"/>
</dbReference>
<dbReference type="AlphaFoldDB" id="A0A2H8TSS8"/>
<evidence type="ECO:0000256" key="1">
    <source>
        <dbReference type="ARBA" id="ARBA00007159"/>
    </source>
</evidence>
<feature type="domain" description="UDENN" evidence="2">
    <location>
        <begin position="1"/>
        <end position="198"/>
    </location>
</feature>
<gene>
    <name evidence="3" type="primary">FAM116A</name>
</gene>
<dbReference type="PANTHER" id="PTHR13677">
    <property type="entry name" value="LD41638P"/>
    <property type="match status" value="1"/>
</dbReference>
<dbReference type="InterPro" id="IPR024224">
    <property type="entry name" value="DENND6"/>
</dbReference>
<protein>
    <submittedName>
        <fullName evidence="3">Protein FAM116A</fullName>
    </submittedName>
</protein>
<dbReference type="EMBL" id="GFXV01005479">
    <property type="protein sequence ID" value="MBW17284.1"/>
    <property type="molecule type" value="Transcribed_RNA"/>
</dbReference>
<dbReference type="GO" id="GO:0055037">
    <property type="term" value="C:recycling endosome"/>
    <property type="evidence" value="ECO:0007669"/>
    <property type="project" value="TreeGrafter"/>
</dbReference>
<dbReference type="InterPro" id="IPR043153">
    <property type="entry name" value="DENN_C"/>
</dbReference>
<dbReference type="GO" id="GO:0005085">
    <property type="term" value="F:guanyl-nucleotide exchange factor activity"/>
    <property type="evidence" value="ECO:0007669"/>
    <property type="project" value="InterPro"/>
</dbReference>